<dbReference type="RefSeq" id="WP_190262795.1">
    <property type="nucleotide sequence ID" value="NZ_CP053923.1"/>
</dbReference>
<dbReference type="KEGG" id="dvn:HQ394_08105"/>
<dbReference type="EMBL" id="CP053923">
    <property type="protein sequence ID" value="QNT69291.1"/>
    <property type="molecule type" value="Genomic_DNA"/>
</dbReference>
<evidence type="ECO:0008006" key="3">
    <source>
        <dbReference type="Google" id="ProtNLM"/>
    </source>
</evidence>
<reference evidence="1 2" key="1">
    <citation type="submission" date="2020-05" db="EMBL/GenBank/DDBJ databases">
        <title>Complete closed genome sequence of Defluviicoccus vanus.</title>
        <authorList>
            <person name="Bessarab I."/>
            <person name="Arumugam K."/>
            <person name="Maszenan A.M."/>
            <person name="Seviour R.J."/>
            <person name="Williams R.B."/>
        </authorList>
    </citation>
    <scope>NUCLEOTIDE SEQUENCE [LARGE SCALE GENOMIC DNA]</scope>
    <source>
        <strain evidence="1 2">Ben 114</strain>
    </source>
</reference>
<evidence type="ECO:0000313" key="1">
    <source>
        <dbReference type="EMBL" id="QNT69291.1"/>
    </source>
</evidence>
<accession>A0A7H1N0Q5</accession>
<proteinExistence type="predicted"/>
<dbReference type="AlphaFoldDB" id="A0A7H1N0Q5"/>
<evidence type="ECO:0000313" key="2">
    <source>
        <dbReference type="Proteomes" id="UP000516369"/>
    </source>
</evidence>
<keyword evidence="2" id="KW-1185">Reference proteome</keyword>
<name>A0A7H1N0Q5_9PROT</name>
<gene>
    <name evidence="1" type="ORF">HQ394_08105</name>
</gene>
<dbReference type="Proteomes" id="UP000516369">
    <property type="component" value="Chromosome"/>
</dbReference>
<organism evidence="1 2">
    <name type="scientific">Defluviicoccus vanus</name>
    <dbReference type="NCBI Taxonomy" id="111831"/>
    <lineage>
        <taxon>Bacteria</taxon>
        <taxon>Pseudomonadati</taxon>
        <taxon>Pseudomonadota</taxon>
        <taxon>Alphaproteobacteria</taxon>
        <taxon>Rhodospirillales</taxon>
        <taxon>Rhodospirillaceae</taxon>
        <taxon>Defluviicoccus</taxon>
    </lineage>
</organism>
<protein>
    <recommendedName>
        <fullName evidence="3">Tetratricopeptide repeat protein</fullName>
    </recommendedName>
</protein>
<sequence>MSGIMQSVSETEARERVERLRTQATSATASAELAEALLNWSYALHGDGRTAEAVEAAEEALKTLSPIFLANPAAYRDAMNAIVAQYLGISQHSGRKADLSLIEPLAVPLGRVEHLDDDE</sequence>